<dbReference type="GO" id="GO:0006310">
    <property type="term" value="P:DNA recombination"/>
    <property type="evidence" value="ECO:0007669"/>
    <property type="project" value="UniProtKB-KW"/>
</dbReference>
<sequence>MASYHIEKIATASKQGKGYRCRIRERRNGVSVIDKSKFFATKKAAETWGKREVSIIEGVGVGGYFPTDETIGDLLKMALTDPTLSTKRTKRSNLKQLLEYPISLIPLKEFNENHLIGHCNYRIEIDEVQAQTVAVDVSNLRSIFKKAKAMWGMAINDHVFKQAHPTLVYMGLVKKSTRRSRRPTQEEIKLLHQALSELEQSPKCCIPYSTIFEFSILTCMRIGEVCSIRWEDVNEIQRAVRVRDRKDPRKKEGNHQWVPLLGDAWDILQRQPRDSELIFPYHSRSITAGFRRTRKELGIEDLRYHDLRREGASRLFEAGFTIEEVAQVTGHRSLNILWQVYTELYPNSLQGKKVKSVLT</sequence>
<dbReference type="Gene3D" id="1.10.443.10">
    <property type="entry name" value="Intergrase catalytic core"/>
    <property type="match status" value="1"/>
</dbReference>
<dbReference type="GO" id="GO:0015074">
    <property type="term" value="P:DNA integration"/>
    <property type="evidence" value="ECO:0007669"/>
    <property type="project" value="UniProtKB-KW"/>
</dbReference>
<dbReference type="SUPFAM" id="SSF56349">
    <property type="entry name" value="DNA breaking-rejoining enzymes"/>
    <property type="match status" value="1"/>
</dbReference>
<dbReference type="Proteomes" id="UP001139559">
    <property type="component" value="Unassembled WGS sequence"/>
</dbReference>
<keyword evidence="1" id="KW-0229">DNA integration</keyword>
<dbReference type="InterPro" id="IPR013762">
    <property type="entry name" value="Integrase-like_cat_sf"/>
</dbReference>
<dbReference type="RefSeq" id="WP_248010273.1">
    <property type="nucleotide sequence ID" value="NZ_JAJHVV010000013.1"/>
</dbReference>
<dbReference type="InterPro" id="IPR011010">
    <property type="entry name" value="DNA_brk_join_enz"/>
</dbReference>
<feature type="domain" description="Tyr recombinase" evidence="3">
    <location>
        <begin position="178"/>
        <end position="354"/>
    </location>
</feature>
<organism evidence="4 5">
    <name type="scientific">Vibrio amylolyticus</name>
    <dbReference type="NCBI Taxonomy" id="2847292"/>
    <lineage>
        <taxon>Bacteria</taxon>
        <taxon>Pseudomonadati</taxon>
        <taxon>Pseudomonadota</taxon>
        <taxon>Gammaproteobacteria</taxon>
        <taxon>Vibrionales</taxon>
        <taxon>Vibrionaceae</taxon>
        <taxon>Vibrio</taxon>
    </lineage>
</organism>
<dbReference type="PANTHER" id="PTHR30349:SF94">
    <property type="entry name" value="INTEGRASE_RECOMBINASE HI_1414-RELATED"/>
    <property type="match status" value="1"/>
</dbReference>
<dbReference type="AlphaFoldDB" id="A0A9X2BL19"/>
<dbReference type="CDD" id="cd00796">
    <property type="entry name" value="INT_Rci_Hp1_C"/>
    <property type="match status" value="1"/>
</dbReference>
<keyword evidence="5" id="KW-1185">Reference proteome</keyword>
<evidence type="ECO:0000256" key="2">
    <source>
        <dbReference type="ARBA" id="ARBA00023172"/>
    </source>
</evidence>
<proteinExistence type="predicted"/>
<evidence type="ECO:0000256" key="1">
    <source>
        <dbReference type="ARBA" id="ARBA00022908"/>
    </source>
</evidence>
<evidence type="ECO:0000313" key="5">
    <source>
        <dbReference type="Proteomes" id="UP001139559"/>
    </source>
</evidence>
<dbReference type="InterPro" id="IPR050090">
    <property type="entry name" value="Tyrosine_recombinase_XerCD"/>
</dbReference>
<protein>
    <submittedName>
        <fullName evidence="4">Site-specific integrase</fullName>
    </submittedName>
</protein>
<keyword evidence="2" id="KW-0233">DNA recombination</keyword>
<dbReference type="GO" id="GO:0003677">
    <property type="term" value="F:DNA binding"/>
    <property type="evidence" value="ECO:0007669"/>
    <property type="project" value="InterPro"/>
</dbReference>
<comment type="caution">
    <text evidence="4">The sequence shown here is derived from an EMBL/GenBank/DDBJ whole genome shotgun (WGS) entry which is preliminary data.</text>
</comment>
<evidence type="ECO:0000313" key="4">
    <source>
        <dbReference type="EMBL" id="MCK6265192.1"/>
    </source>
</evidence>
<name>A0A9X2BL19_9VIBR</name>
<dbReference type="EMBL" id="JAJHVV010000013">
    <property type="protein sequence ID" value="MCK6265192.1"/>
    <property type="molecule type" value="Genomic_DNA"/>
</dbReference>
<dbReference type="InterPro" id="IPR002104">
    <property type="entry name" value="Integrase_catalytic"/>
</dbReference>
<accession>A0A9X2BL19</accession>
<dbReference type="PROSITE" id="PS51898">
    <property type="entry name" value="TYR_RECOMBINASE"/>
    <property type="match status" value="1"/>
</dbReference>
<reference evidence="4" key="1">
    <citation type="submission" date="2021-11" db="EMBL/GenBank/DDBJ databases">
        <title>Vibrio ZSDE26 sp. nov. and Vibrio ZSDZ34 sp. nov., isolated from coastal seawater in Qingdao.</title>
        <authorList>
            <person name="Zhang P."/>
        </authorList>
    </citation>
    <scope>NUCLEOTIDE SEQUENCE</scope>
    <source>
        <strain evidence="4">ZSDE26</strain>
    </source>
</reference>
<dbReference type="Pfam" id="PF00589">
    <property type="entry name" value="Phage_integrase"/>
    <property type="match status" value="1"/>
</dbReference>
<gene>
    <name evidence="4" type="ORF">KP803_18095</name>
</gene>
<dbReference type="PANTHER" id="PTHR30349">
    <property type="entry name" value="PHAGE INTEGRASE-RELATED"/>
    <property type="match status" value="1"/>
</dbReference>
<evidence type="ECO:0000259" key="3">
    <source>
        <dbReference type="PROSITE" id="PS51898"/>
    </source>
</evidence>